<comment type="catalytic activity">
    <reaction evidence="26">
        <text>nonan-2-one + NADP(+) = (3E)-nonen-2-one + NADPH + H(+)</text>
        <dbReference type="Rhea" id="RHEA:50616"/>
        <dbReference type="ChEBI" id="CHEBI:15378"/>
        <dbReference type="ChEBI" id="CHEBI:57783"/>
        <dbReference type="ChEBI" id="CHEBI:58349"/>
        <dbReference type="ChEBI" id="CHEBI:77927"/>
        <dbReference type="ChEBI" id="CHEBI:133457"/>
    </reaction>
    <physiologicalReaction direction="right-to-left" evidence="26">
        <dbReference type="Rhea" id="RHEA:50618"/>
    </physiologicalReaction>
</comment>
<dbReference type="EMBL" id="AGBW02011637">
    <property type="protein sequence ID" value="OWR46367.1"/>
    <property type="molecule type" value="Genomic_DNA"/>
</dbReference>
<evidence type="ECO:0000256" key="21">
    <source>
        <dbReference type="ARBA" id="ARBA00047617"/>
    </source>
</evidence>
<evidence type="ECO:0000256" key="11">
    <source>
        <dbReference type="ARBA" id="ARBA00022857"/>
    </source>
</evidence>
<dbReference type="GO" id="GO:0006693">
    <property type="term" value="P:prostaglandin metabolic process"/>
    <property type="evidence" value="ECO:0007669"/>
    <property type="project" value="UniProtKB-KW"/>
</dbReference>
<dbReference type="Gene3D" id="3.40.50.720">
    <property type="entry name" value="NAD(P)-binding Rossmann-like Domain"/>
    <property type="match status" value="1"/>
</dbReference>
<comment type="catalytic activity">
    <reaction evidence="20">
        <text>octanal + NADP(+) = (2E)-octenal + NADPH + H(+)</text>
        <dbReference type="Rhea" id="RHEA:50780"/>
        <dbReference type="ChEBI" id="CHEBI:15378"/>
        <dbReference type="ChEBI" id="CHEBI:17935"/>
        <dbReference type="ChEBI" id="CHEBI:57783"/>
        <dbReference type="ChEBI" id="CHEBI:58349"/>
        <dbReference type="ChEBI" id="CHEBI:61748"/>
    </reaction>
    <physiologicalReaction direction="right-to-left" evidence="20">
        <dbReference type="Rhea" id="RHEA:50782"/>
    </physiologicalReaction>
</comment>
<comment type="catalytic activity">
    <reaction evidence="32">
        <text>13,14-dihydro-15-oxo-prostaglandin E1 + NADP(+) = 15-oxoprostaglandin E1 + NADPH + H(+)</text>
        <dbReference type="Rhea" id="RHEA:50584"/>
        <dbReference type="ChEBI" id="CHEBI:15378"/>
        <dbReference type="ChEBI" id="CHEBI:57401"/>
        <dbReference type="ChEBI" id="CHEBI:57783"/>
        <dbReference type="ChEBI" id="CHEBI:58349"/>
        <dbReference type="ChEBI" id="CHEBI:133408"/>
    </reaction>
    <physiologicalReaction direction="right-to-left" evidence="32">
        <dbReference type="Rhea" id="RHEA:50586"/>
    </physiologicalReaction>
</comment>
<evidence type="ECO:0000256" key="22">
    <source>
        <dbReference type="ARBA" id="ARBA00047742"/>
    </source>
</evidence>
<comment type="catalytic activity">
    <reaction evidence="30">
        <text>6-trans-leukotriene B4 + NADP(+) = 12-oxo-(5S)-hydroxy-(6E,8E,10E,14Z)-eicosatetraenoate + NADPH + H(+)</text>
        <dbReference type="Rhea" id="RHEA:51204"/>
        <dbReference type="ChEBI" id="CHEBI:15378"/>
        <dbReference type="ChEBI" id="CHEBI:57783"/>
        <dbReference type="ChEBI" id="CHEBI:58349"/>
        <dbReference type="ChEBI" id="CHEBI:90723"/>
        <dbReference type="ChEBI" id="CHEBI:133974"/>
    </reaction>
    <physiologicalReaction direction="left-to-right" evidence="30">
        <dbReference type="Rhea" id="RHEA:51205"/>
    </physiologicalReaction>
</comment>
<evidence type="ECO:0000256" key="15">
    <source>
        <dbReference type="ARBA" id="ARBA00023278"/>
    </source>
</evidence>
<evidence type="ECO:0000256" key="13">
    <source>
        <dbReference type="ARBA" id="ARBA00023002"/>
    </source>
</evidence>
<evidence type="ECO:0000256" key="1">
    <source>
        <dbReference type="ARBA" id="ARBA00004496"/>
    </source>
</evidence>
<dbReference type="GO" id="GO:0047522">
    <property type="term" value="F:15-oxoprostaglandin 13-reductase [NAD(P)+] activity"/>
    <property type="evidence" value="ECO:0007669"/>
    <property type="project" value="UniProtKB-EC"/>
</dbReference>
<comment type="catalytic activity">
    <reaction evidence="21">
        <text>decanal + NADP(+) = (2E)-decenal + NADPH + H(+)</text>
        <dbReference type="Rhea" id="RHEA:50612"/>
        <dbReference type="ChEBI" id="CHEBI:15378"/>
        <dbReference type="ChEBI" id="CHEBI:31457"/>
        <dbReference type="ChEBI" id="CHEBI:57783"/>
        <dbReference type="ChEBI" id="CHEBI:58349"/>
        <dbReference type="ChEBI" id="CHEBI:133455"/>
    </reaction>
    <physiologicalReaction direction="right-to-left" evidence="21">
        <dbReference type="Rhea" id="RHEA:50614"/>
    </physiologicalReaction>
</comment>
<dbReference type="InterPro" id="IPR036291">
    <property type="entry name" value="NAD(P)-bd_dom_sf"/>
</dbReference>
<comment type="catalytic activity">
    <reaction evidence="31">
        <text>(5S,12S)-dihydroxy-(6E,10E,12E,14Z)-eicosatetraenoate + NADP(+) = 12-oxo-(5S)-hydroxy-(6E,8E,10E,14Z)-eicosatetraenoate + NADPH + H(+)</text>
        <dbReference type="Rhea" id="RHEA:51212"/>
        <dbReference type="ChEBI" id="CHEBI:15378"/>
        <dbReference type="ChEBI" id="CHEBI:57783"/>
        <dbReference type="ChEBI" id="CHEBI:58349"/>
        <dbReference type="ChEBI" id="CHEBI:133974"/>
        <dbReference type="ChEBI" id="CHEBI:133975"/>
    </reaction>
    <physiologicalReaction direction="left-to-right" evidence="31">
        <dbReference type="Rhea" id="RHEA:51213"/>
    </physiologicalReaction>
</comment>
<comment type="subunit">
    <text evidence="3">Monomer or homodimer.</text>
</comment>
<evidence type="ECO:0000256" key="26">
    <source>
        <dbReference type="ARBA" id="ARBA00048066"/>
    </source>
</evidence>
<evidence type="ECO:0000256" key="5">
    <source>
        <dbReference type="ARBA" id="ARBA00012410"/>
    </source>
</evidence>
<dbReference type="SUPFAM" id="SSF51735">
    <property type="entry name" value="NAD(P)-binding Rossmann-fold domains"/>
    <property type="match status" value="1"/>
</dbReference>
<comment type="similarity">
    <text evidence="2">Belongs to the NADP-dependent oxidoreductase L4BD family.</text>
</comment>
<comment type="catalytic activity">
    <reaction evidence="24">
        <text>13,14-dihydro-15-oxo-prostaglandin F1alpha + NADP(+) = 15-oxoprostaglandin F1alpha + NADPH + H(+)</text>
        <dbReference type="Rhea" id="RHEA:50592"/>
        <dbReference type="ChEBI" id="CHEBI:15378"/>
        <dbReference type="ChEBI" id="CHEBI:57783"/>
        <dbReference type="ChEBI" id="CHEBI:58349"/>
        <dbReference type="ChEBI" id="CHEBI:79072"/>
        <dbReference type="ChEBI" id="CHEBI:133411"/>
    </reaction>
    <physiologicalReaction direction="right-to-left" evidence="24">
        <dbReference type="Rhea" id="RHEA:50594"/>
    </physiologicalReaction>
</comment>
<evidence type="ECO:0000256" key="12">
    <source>
        <dbReference type="ARBA" id="ARBA00022990"/>
    </source>
</evidence>
<evidence type="ECO:0000256" key="9">
    <source>
        <dbReference type="ARBA" id="ARBA00022553"/>
    </source>
</evidence>
<accession>A0A212EY34</accession>
<evidence type="ECO:0000256" key="23">
    <source>
        <dbReference type="ARBA" id="ARBA00047871"/>
    </source>
</evidence>
<comment type="caution">
    <text evidence="35">The sequence shown here is derived from an EMBL/GenBank/DDBJ whole genome shotgun (WGS) entry which is preliminary data.</text>
</comment>
<keyword evidence="12" id="KW-0007">Acetylation</keyword>
<dbReference type="KEGG" id="dpl:KGM_210787"/>
<gene>
    <name evidence="35" type="ORF">KGM_210787</name>
</gene>
<keyword evidence="14" id="KW-0443">Lipid metabolism</keyword>
<evidence type="ECO:0000256" key="2">
    <source>
        <dbReference type="ARBA" id="ARBA00010460"/>
    </source>
</evidence>
<evidence type="ECO:0000256" key="6">
    <source>
        <dbReference type="ARBA" id="ARBA00020651"/>
    </source>
</evidence>
<dbReference type="OrthoDB" id="809632at2759"/>
<comment type="catalytic activity">
    <reaction evidence="33">
        <text>an n-alkanal + NADP(+) = an alk-2-enal + NADPH + H(+)</text>
        <dbReference type="Rhea" id="RHEA:13737"/>
        <dbReference type="ChEBI" id="CHEBI:12834"/>
        <dbReference type="ChEBI" id="CHEBI:13757"/>
        <dbReference type="ChEBI" id="CHEBI:15378"/>
        <dbReference type="ChEBI" id="CHEBI:57783"/>
        <dbReference type="ChEBI" id="CHEBI:58349"/>
        <dbReference type="EC" id="1.3.1.74"/>
    </reaction>
    <physiologicalReaction direction="right-to-left" evidence="33">
        <dbReference type="Rhea" id="RHEA:13739"/>
    </physiologicalReaction>
</comment>
<keyword evidence="11" id="KW-0521">NADP</keyword>
<dbReference type="FunFam" id="3.40.50.720:FF:000121">
    <property type="entry name" value="Prostaglandin reductase 2"/>
    <property type="match status" value="1"/>
</dbReference>
<comment type="catalytic activity">
    <reaction evidence="23">
        <text>leukotriene B4 + NADP(+) = 12-oxo-leukotriene B4 + NADPH + H(+)</text>
        <dbReference type="Rhea" id="RHEA:50608"/>
        <dbReference type="ChEBI" id="CHEBI:15378"/>
        <dbReference type="ChEBI" id="CHEBI:57461"/>
        <dbReference type="ChEBI" id="CHEBI:57783"/>
        <dbReference type="ChEBI" id="CHEBI:58349"/>
        <dbReference type="ChEBI" id="CHEBI:133309"/>
    </reaction>
    <physiologicalReaction direction="left-to-right" evidence="23">
        <dbReference type="Rhea" id="RHEA:50609"/>
    </physiologicalReaction>
</comment>
<dbReference type="eggNOG" id="KOG1196">
    <property type="taxonomic scope" value="Eukaryota"/>
</dbReference>
<evidence type="ECO:0000313" key="35">
    <source>
        <dbReference type="EMBL" id="OWR46367.1"/>
    </source>
</evidence>
<keyword evidence="7" id="KW-0963">Cytoplasm</keyword>
<keyword evidence="15" id="KW-0379">Hydroxylation</keyword>
<evidence type="ECO:0000256" key="10">
    <source>
        <dbReference type="ARBA" id="ARBA00022832"/>
    </source>
</evidence>
<comment type="catalytic activity">
    <reaction evidence="29">
        <text>20-hydroxy-leukotriene B4 + NADP(+) = 12-oxo-20-hydroxy-leukotriene B4 + NADPH + H(+)</text>
        <dbReference type="Rhea" id="RHEA:51208"/>
        <dbReference type="ChEBI" id="CHEBI:15378"/>
        <dbReference type="ChEBI" id="CHEBI:57460"/>
        <dbReference type="ChEBI" id="CHEBI:57783"/>
        <dbReference type="ChEBI" id="CHEBI:58349"/>
        <dbReference type="ChEBI" id="CHEBI:133346"/>
    </reaction>
    <physiologicalReaction direction="left-to-right" evidence="29">
        <dbReference type="Rhea" id="RHEA:51209"/>
    </physiologicalReaction>
</comment>
<dbReference type="GO" id="GO:0032440">
    <property type="term" value="F:2-alkenal reductase [NAD(P)H] activity"/>
    <property type="evidence" value="ECO:0007669"/>
    <property type="project" value="UniProtKB-EC"/>
</dbReference>
<evidence type="ECO:0000256" key="27">
    <source>
        <dbReference type="ARBA" id="ARBA00048290"/>
    </source>
</evidence>
<comment type="catalytic activity">
    <reaction evidence="22">
        <text>pentan-2-one + NADP(+) = (E)-pent-3-en-2-one + NADPH + H(+)</text>
        <dbReference type="Rhea" id="RHEA:50788"/>
        <dbReference type="ChEBI" id="CHEBI:15378"/>
        <dbReference type="ChEBI" id="CHEBI:16472"/>
        <dbReference type="ChEBI" id="CHEBI:57783"/>
        <dbReference type="ChEBI" id="CHEBI:58349"/>
        <dbReference type="ChEBI" id="CHEBI:145276"/>
    </reaction>
    <physiologicalReaction direction="right-to-left" evidence="22">
        <dbReference type="Rhea" id="RHEA:50790"/>
    </physiologicalReaction>
</comment>
<dbReference type="PANTHER" id="PTHR43205">
    <property type="entry name" value="PROSTAGLANDIN REDUCTASE"/>
    <property type="match status" value="1"/>
</dbReference>
<sequence length="338" mass="37682">MVKARKYVVVKRFDGVPKRSDFEIVEYELPPLKDGEILIKAEWISVDPYLRAFHSTLKLPYDQFSFQVGVVQESRDPKYPVGTKVVSHKGWCDYTIDKDNEIIPSKTIPDTVYKIPDLKGLSESLAVGCVGMPGVSAYFGFLEICKPKPGETVVVTGAAGAVGSLVGQIAKIKGCKVIGFAGSDEKVNWLEKELGFDKAFNYKTANIENALKAAAPNGVDCYFDNVGGEISTIIMNQMNELGRVTICGCISVYNEDLNKLPKGEMLQPMILFKELKIEGFIIWRKFQRWNEGFSQIVEWIKNGQLKPKEHVTEGFDKLYDAFIGMLNGQNMGKAVVKI</sequence>
<keyword evidence="9" id="KW-0597">Phosphoprotein</keyword>
<dbReference type="PANTHER" id="PTHR43205:SF7">
    <property type="entry name" value="PROSTAGLANDIN REDUCTASE 1"/>
    <property type="match status" value="1"/>
</dbReference>
<evidence type="ECO:0000256" key="32">
    <source>
        <dbReference type="ARBA" id="ARBA00049070"/>
    </source>
</evidence>
<comment type="catalytic activity">
    <reaction evidence="28">
        <text>4-hydroxynonanal + NADP(+) = (E)-4-hydroxynon-2-enal + NADPH + H(+)</text>
        <dbReference type="Rhea" id="RHEA:64736"/>
        <dbReference type="ChEBI" id="CHEBI:15378"/>
        <dbReference type="ChEBI" id="CHEBI:57783"/>
        <dbReference type="ChEBI" id="CHEBI:58349"/>
        <dbReference type="ChEBI" id="CHEBI:58968"/>
        <dbReference type="ChEBI" id="CHEBI:156112"/>
    </reaction>
    <physiologicalReaction direction="right-to-left" evidence="28">
        <dbReference type="Rhea" id="RHEA:64738"/>
    </physiologicalReaction>
</comment>
<dbReference type="InterPro" id="IPR014190">
    <property type="entry name" value="PTGR1"/>
</dbReference>
<evidence type="ECO:0000256" key="7">
    <source>
        <dbReference type="ARBA" id="ARBA00022490"/>
    </source>
</evidence>
<evidence type="ECO:0000256" key="30">
    <source>
        <dbReference type="ARBA" id="ARBA00048953"/>
    </source>
</evidence>
<evidence type="ECO:0000256" key="33">
    <source>
        <dbReference type="ARBA" id="ARBA00049179"/>
    </source>
</evidence>
<dbReference type="SUPFAM" id="SSF50129">
    <property type="entry name" value="GroES-like"/>
    <property type="match status" value="1"/>
</dbReference>
<dbReference type="Pfam" id="PF16884">
    <property type="entry name" value="ADH_N_2"/>
    <property type="match status" value="1"/>
</dbReference>
<dbReference type="Gene3D" id="3.90.180.10">
    <property type="entry name" value="Medium-chain alcohol dehydrogenases, catalytic domain"/>
    <property type="match status" value="1"/>
</dbReference>
<protein>
    <recommendedName>
        <fullName evidence="6">Prostaglandin reductase 1</fullName>
        <ecNumber evidence="4">1.3.1.48</ecNumber>
        <ecNumber evidence="5">1.3.1.74</ecNumber>
    </recommendedName>
    <alternativeName>
        <fullName evidence="19">15-oxoprostaglandin 13-reductase</fullName>
    </alternativeName>
    <alternativeName>
        <fullName evidence="17">Dithiolethione-inducible gene 1 protein</fullName>
    </alternativeName>
    <alternativeName>
        <fullName evidence="16">Leukotriene B4 12-hydroxydehydrogenase</fullName>
    </alternativeName>
    <alternativeName>
        <fullName evidence="18">NAD(P)H-dependent alkenal/one oxidoreductase</fullName>
    </alternativeName>
</protein>
<dbReference type="EC" id="1.3.1.48" evidence="4"/>
<evidence type="ECO:0000256" key="17">
    <source>
        <dbReference type="ARBA" id="ARBA00032255"/>
    </source>
</evidence>
<dbReference type="InterPro" id="IPR011032">
    <property type="entry name" value="GroES-like_sf"/>
</dbReference>
<name>A0A212EY34_DANPL</name>
<keyword evidence="36" id="KW-1185">Reference proteome</keyword>
<evidence type="ECO:0000256" key="4">
    <source>
        <dbReference type="ARBA" id="ARBA00011981"/>
    </source>
</evidence>
<evidence type="ECO:0000256" key="29">
    <source>
        <dbReference type="ARBA" id="ARBA00048591"/>
    </source>
</evidence>
<evidence type="ECO:0000256" key="24">
    <source>
        <dbReference type="ARBA" id="ARBA00047878"/>
    </source>
</evidence>
<evidence type="ECO:0000256" key="28">
    <source>
        <dbReference type="ARBA" id="ARBA00048387"/>
    </source>
</evidence>
<dbReference type="GO" id="GO:0005737">
    <property type="term" value="C:cytoplasm"/>
    <property type="evidence" value="ECO:0007669"/>
    <property type="project" value="UniProtKB-SubCell"/>
</dbReference>
<keyword evidence="13" id="KW-0560">Oxidoreductase</keyword>
<evidence type="ECO:0000256" key="34">
    <source>
        <dbReference type="ARBA" id="ARBA00049368"/>
    </source>
</evidence>
<evidence type="ECO:0000256" key="8">
    <source>
        <dbReference type="ARBA" id="ARBA00022501"/>
    </source>
</evidence>
<dbReference type="InterPro" id="IPR013149">
    <property type="entry name" value="ADH-like_C"/>
</dbReference>
<reference evidence="35 36" key="1">
    <citation type="journal article" date="2011" name="Cell">
        <title>The monarch butterfly genome yields insights into long-distance migration.</title>
        <authorList>
            <person name="Zhan S."/>
            <person name="Merlin C."/>
            <person name="Boore J.L."/>
            <person name="Reppert S.M."/>
        </authorList>
    </citation>
    <scope>NUCLEOTIDE SEQUENCE [LARGE SCALE GENOMIC DNA]</scope>
    <source>
        <strain evidence="35">F-2</strain>
    </source>
</reference>
<dbReference type="InterPro" id="IPR041694">
    <property type="entry name" value="ADH_N_2"/>
</dbReference>
<dbReference type="Pfam" id="PF00107">
    <property type="entry name" value="ADH_zinc_N"/>
    <property type="match status" value="1"/>
</dbReference>
<comment type="catalytic activity">
    <reaction evidence="25">
        <text>dodecanal + NADP(+) = (2E)-dodecenal + NADPH + H(+)</text>
        <dbReference type="Rhea" id="RHEA:50784"/>
        <dbReference type="ChEBI" id="CHEBI:15378"/>
        <dbReference type="ChEBI" id="CHEBI:27836"/>
        <dbReference type="ChEBI" id="CHEBI:57783"/>
        <dbReference type="ChEBI" id="CHEBI:58349"/>
        <dbReference type="ChEBI" id="CHEBI:133741"/>
    </reaction>
    <physiologicalReaction direction="right-to-left" evidence="25">
        <dbReference type="Rhea" id="RHEA:50786"/>
    </physiologicalReaction>
</comment>
<evidence type="ECO:0000256" key="14">
    <source>
        <dbReference type="ARBA" id="ARBA00023098"/>
    </source>
</evidence>
<dbReference type="AlphaFoldDB" id="A0A212EY34"/>
<dbReference type="SMART" id="SM00829">
    <property type="entry name" value="PKS_ER"/>
    <property type="match status" value="1"/>
</dbReference>
<evidence type="ECO:0000256" key="19">
    <source>
        <dbReference type="ARBA" id="ARBA00033119"/>
    </source>
</evidence>
<organism evidence="35 36">
    <name type="scientific">Danaus plexippus plexippus</name>
    <dbReference type="NCBI Taxonomy" id="278856"/>
    <lineage>
        <taxon>Eukaryota</taxon>
        <taxon>Metazoa</taxon>
        <taxon>Ecdysozoa</taxon>
        <taxon>Arthropoda</taxon>
        <taxon>Hexapoda</taxon>
        <taxon>Insecta</taxon>
        <taxon>Pterygota</taxon>
        <taxon>Neoptera</taxon>
        <taxon>Endopterygota</taxon>
        <taxon>Lepidoptera</taxon>
        <taxon>Glossata</taxon>
        <taxon>Ditrysia</taxon>
        <taxon>Papilionoidea</taxon>
        <taxon>Nymphalidae</taxon>
        <taxon>Danainae</taxon>
        <taxon>Danaini</taxon>
        <taxon>Danaina</taxon>
        <taxon>Danaus</taxon>
        <taxon>Danaus</taxon>
    </lineage>
</organism>
<dbReference type="InterPro" id="IPR045010">
    <property type="entry name" value="MDR_fam"/>
</dbReference>
<dbReference type="CDD" id="cd08294">
    <property type="entry name" value="leukotriene_B4_DH_like"/>
    <property type="match status" value="1"/>
</dbReference>
<dbReference type="EC" id="1.3.1.74" evidence="5"/>
<evidence type="ECO:0000256" key="16">
    <source>
        <dbReference type="ARBA" id="ARBA00031851"/>
    </source>
</evidence>
<evidence type="ECO:0000256" key="31">
    <source>
        <dbReference type="ARBA" id="ARBA00049068"/>
    </source>
</evidence>
<evidence type="ECO:0000313" key="36">
    <source>
        <dbReference type="Proteomes" id="UP000007151"/>
    </source>
</evidence>
<comment type="subcellular location">
    <subcellularLocation>
        <location evidence="1">Cytoplasm</location>
    </subcellularLocation>
</comment>
<keyword evidence="8" id="KW-0644">Prostaglandin metabolism</keyword>
<comment type="catalytic activity">
    <reaction evidence="34">
        <text>hexanal + NADP(+) = (E)-hex-2-enal + NADPH + H(+)</text>
        <dbReference type="Rhea" id="RHEA:50776"/>
        <dbReference type="ChEBI" id="CHEBI:15378"/>
        <dbReference type="ChEBI" id="CHEBI:28913"/>
        <dbReference type="ChEBI" id="CHEBI:57783"/>
        <dbReference type="ChEBI" id="CHEBI:58349"/>
        <dbReference type="ChEBI" id="CHEBI:88528"/>
    </reaction>
    <physiologicalReaction direction="right-to-left" evidence="34">
        <dbReference type="Rhea" id="RHEA:50778"/>
    </physiologicalReaction>
</comment>
<keyword evidence="10" id="KW-0276">Fatty acid metabolism</keyword>
<evidence type="ECO:0000256" key="18">
    <source>
        <dbReference type="ARBA" id="ARBA00032297"/>
    </source>
</evidence>
<evidence type="ECO:0000256" key="3">
    <source>
        <dbReference type="ARBA" id="ARBA00011852"/>
    </source>
</evidence>
<dbReference type="Proteomes" id="UP000007151">
    <property type="component" value="Unassembled WGS sequence"/>
</dbReference>
<evidence type="ECO:0000256" key="25">
    <source>
        <dbReference type="ARBA" id="ARBA00047903"/>
    </source>
</evidence>
<dbReference type="InterPro" id="IPR020843">
    <property type="entry name" value="ER"/>
</dbReference>
<comment type="catalytic activity">
    <reaction evidence="27">
        <text>13,14-dihydro-15-oxo-PGF2alpha + NADP(+) = 15-oxoprostaglandin F2alpha + NADPH + H(+)</text>
        <dbReference type="Rhea" id="RHEA:50588"/>
        <dbReference type="ChEBI" id="CHEBI:15378"/>
        <dbReference type="ChEBI" id="CHEBI:57783"/>
        <dbReference type="ChEBI" id="CHEBI:58349"/>
        <dbReference type="ChEBI" id="CHEBI:133374"/>
        <dbReference type="ChEBI" id="CHEBI:133409"/>
    </reaction>
    <physiologicalReaction direction="right-to-left" evidence="27">
        <dbReference type="Rhea" id="RHEA:50590"/>
    </physiologicalReaction>
</comment>
<evidence type="ECO:0000256" key="20">
    <source>
        <dbReference type="ARBA" id="ARBA00047461"/>
    </source>
</evidence>
<proteinExistence type="inferred from homology"/>